<dbReference type="EMBL" id="JBEFKJ010000003">
    <property type="protein sequence ID" value="KAL2046798.1"/>
    <property type="molecule type" value="Genomic_DNA"/>
</dbReference>
<accession>A0ABR4AM25</accession>
<evidence type="ECO:0008006" key="3">
    <source>
        <dbReference type="Google" id="ProtNLM"/>
    </source>
</evidence>
<organism evidence="1 2">
    <name type="scientific">Stereocaulon virgatum</name>
    <dbReference type="NCBI Taxonomy" id="373712"/>
    <lineage>
        <taxon>Eukaryota</taxon>
        <taxon>Fungi</taxon>
        <taxon>Dikarya</taxon>
        <taxon>Ascomycota</taxon>
        <taxon>Pezizomycotina</taxon>
        <taxon>Lecanoromycetes</taxon>
        <taxon>OSLEUM clade</taxon>
        <taxon>Lecanoromycetidae</taxon>
        <taxon>Lecanorales</taxon>
        <taxon>Lecanorineae</taxon>
        <taxon>Stereocaulaceae</taxon>
        <taxon>Stereocaulon</taxon>
    </lineage>
</organism>
<comment type="caution">
    <text evidence="1">The sequence shown here is derived from an EMBL/GenBank/DDBJ whole genome shotgun (WGS) entry which is preliminary data.</text>
</comment>
<proteinExistence type="predicted"/>
<name>A0ABR4AM25_9LECA</name>
<evidence type="ECO:0000313" key="2">
    <source>
        <dbReference type="Proteomes" id="UP001590950"/>
    </source>
</evidence>
<sequence>MTHEARRKGSAGSSKATANFIMADCTKSTSYAGGPFDLVFGAWLLNYAPGHDGLGDTFHNIALNLKHDGHFVSITLVPA</sequence>
<dbReference type="SUPFAM" id="SSF53335">
    <property type="entry name" value="S-adenosyl-L-methionine-dependent methyltransferases"/>
    <property type="match status" value="1"/>
</dbReference>
<gene>
    <name evidence="1" type="ORF">N7G274_000816</name>
</gene>
<evidence type="ECO:0000313" key="1">
    <source>
        <dbReference type="EMBL" id="KAL2046798.1"/>
    </source>
</evidence>
<protein>
    <recommendedName>
        <fullName evidence="3">Methyltransferase type 11 domain-containing protein</fullName>
    </recommendedName>
</protein>
<dbReference type="Proteomes" id="UP001590950">
    <property type="component" value="Unassembled WGS sequence"/>
</dbReference>
<keyword evidence="2" id="KW-1185">Reference proteome</keyword>
<dbReference type="InterPro" id="IPR029063">
    <property type="entry name" value="SAM-dependent_MTases_sf"/>
</dbReference>
<reference evidence="1 2" key="1">
    <citation type="submission" date="2024-09" db="EMBL/GenBank/DDBJ databases">
        <title>Rethinking Asexuality: The Enigmatic Case of Functional Sexual Genes in Lepraria (Stereocaulaceae).</title>
        <authorList>
            <person name="Doellman M."/>
            <person name="Sun Y."/>
            <person name="Barcenas-Pena A."/>
            <person name="Lumbsch H.T."/>
            <person name="Grewe F."/>
        </authorList>
    </citation>
    <scope>NUCLEOTIDE SEQUENCE [LARGE SCALE GENOMIC DNA]</scope>
    <source>
        <strain evidence="1 2">Mercado 3170</strain>
    </source>
</reference>
<dbReference type="Gene3D" id="3.40.50.150">
    <property type="entry name" value="Vaccinia Virus protein VP39"/>
    <property type="match status" value="1"/>
</dbReference>